<comment type="caution">
    <text evidence="1">The sequence shown here is derived from an EMBL/GenBank/DDBJ whole genome shotgun (WGS) entry which is preliminary data.</text>
</comment>
<dbReference type="AlphaFoldDB" id="A0A0F9VAR0"/>
<sequence>MAWRVTEEDVRGIVDTDEAISIAPFLNIATALTDHVSAQDSGGVLNAALLVEIEKWLAAHFYAIKDPQYIEKKTEDASAKFQGQTAMALDSTYWGQTAKQLDVSGTLAALGKTVPSLVWAGLPPSEQTAYRDRD</sequence>
<dbReference type="EMBL" id="LAZR01000400">
    <property type="protein sequence ID" value="KKN70646.1"/>
    <property type="molecule type" value="Genomic_DNA"/>
</dbReference>
<gene>
    <name evidence="1" type="ORF">LCGC14_0429190</name>
</gene>
<evidence type="ECO:0000313" key="1">
    <source>
        <dbReference type="EMBL" id="KKN70646.1"/>
    </source>
</evidence>
<reference evidence="1" key="1">
    <citation type="journal article" date="2015" name="Nature">
        <title>Complex archaea that bridge the gap between prokaryotes and eukaryotes.</title>
        <authorList>
            <person name="Spang A."/>
            <person name="Saw J.H."/>
            <person name="Jorgensen S.L."/>
            <person name="Zaremba-Niedzwiedzka K."/>
            <person name="Martijn J."/>
            <person name="Lind A.E."/>
            <person name="van Eijk R."/>
            <person name="Schleper C."/>
            <person name="Guy L."/>
            <person name="Ettema T.J."/>
        </authorList>
    </citation>
    <scope>NUCLEOTIDE SEQUENCE</scope>
</reference>
<accession>A0A0F9VAR0</accession>
<organism evidence="1">
    <name type="scientific">marine sediment metagenome</name>
    <dbReference type="NCBI Taxonomy" id="412755"/>
    <lineage>
        <taxon>unclassified sequences</taxon>
        <taxon>metagenomes</taxon>
        <taxon>ecological metagenomes</taxon>
    </lineage>
</organism>
<proteinExistence type="predicted"/>
<name>A0A0F9VAR0_9ZZZZ</name>
<protein>
    <submittedName>
        <fullName evidence="1">Uncharacterized protein</fullName>
    </submittedName>
</protein>